<evidence type="ECO:0000313" key="1">
    <source>
        <dbReference type="EMBL" id="CAD7431356.1"/>
    </source>
</evidence>
<dbReference type="AlphaFoldDB" id="A0A7R9EC66"/>
<proteinExistence type="predicted"/>
<name>A0A7R9EC66_9NEOP</name>
<organism evidence="1">
    <name type="scientific">Timema monikensis</name>
    <dbReference type="NCBI Taxonomy" id="170555"/>
    <lineage>
        <taxon>Eukaryota</taxon>
        <taxon>Metazoa</taxon>
        <taxon>Ecdysozoa</taxon>
        <taxon>Arthropoda</taxon>
        <taxon>Hexapoda</taxon>
        <taxon>Insecta</taxon>
        <taxon>Pterygota</taxon>
        <taxon>Neoptera</taxon>
        <taxon>Polyneoptera</taxon>
        <taxon>Phasmatodea</taxon>
        <taxon>Timematodea</taxon>
        <taxon>Timematoidea</taxon>
        <taxon>Timematidae</taxon>
        <taxon>Timema</taxon>
    </lineage>
</organism>
<reference evidence="1" key="1">
    <citation type="submission" date="2020-11" db="EMBL/GenBank/DDBJ databases">
        <authorList>
            <person name="Tran Van P."/>
        </authorList>
    </citation>
    <scope>NUCLEOTIDE SEQUENCE</scope>
</reference>
<accession>A0A7R9EC66</accession>
<sequence>MRRVTLHNKIFLLAGFRSSPLATSKFNKVVLPQQNIQVQLMLQNNCINQGELEVCTKGLLQHFYELANALVVLSPTAEDEEIEVRISVG</sequence>
<gene>
    <name evidence="1" type="ORF">TMSB3V08_LOCUS8092</name>
</gene>
<protein>
    <submittedName>
        <fullName evidence="1">Uncharacterized protein</fullName>
    </submittedName>
</protein>
<dbReference type="EMBL" id="OB794929">
    <property type="protein sequence ID" value="CAD7431356.1"/>
    <property type="molecule type" value="Genomic_DNA"/>
</dbReference>